<dbReference type="Pfam" id="PF13469">
    <property type="entry name" value="Sulfotransfer_3"/>
    <property type="match status" value="1"/>
</dbReference>
<dbReference type="OrthoDB" id="9777890at2"/>
<protein>
    <submittedName>
        <fullName evidence="1">Sulfotransferase family protein</fullName>
    </submittedName>
</protein>
<keyword evidence="2" id="KW-1185">Reference proteome</keyword>
<dbReference type="RefSeq" id="WP_097277596.1">
    <property type="nucleotide sequence ID" value="NZ_OCNJ01000001.1"/>
</dbReference>
<dbReference type="Gene3D" id="3.40.50.300">
    <property type="entry name" value="P-loop containing nucleotide triphosphate hydrolases"/>
    <property type="match status" value="1"/>
</dbReference>
<sequence length="366" mass="41673">MQKDSPHPLSGSDVATLLAVLRANGGVAPGQRGRLLRIAGSVLGRLPFTLAEQAVTAVRLRRAAPLPPPVFILGHWRSGTTHLYNVLSRDPQFGWLPPLATGLPWEMLTLVPLLRRSLERQLPEGRYIDNVAVTPDSPQEDEVALANMQPLSYYHALYFPRRFHAQFDKAVFLDGASEAEVALWQRRFLLLCRKLTLQWDGRPLLIKNPVYTARVALLRQMFPEARFIHVHRDPLRIFSSMRNFYAKLMPPMALQPWDHVDFDTVILRTYDRMMAALVRDTADLPPHRYAEIGFDALEDDPVGELARVYDQLGLGGFAAARPRMADYLGSIRGYRKNTYRDEPETKALVERHWQPWLARWGHGTSS</sequence>
<dbReference type="InterPro" id="IPR052736">
    <property type="entry name" value="Stf3_sulfotransferase"/>
</dbReference>
<dbReference type="PANTHER" id="PTHR36451:SF1">
    <property type="entry name" value="OMEGA-HYDROXY-BETA-DIHYDROMENAQUINONE-9 SULFOTRANSFERASE STF3"/>
    <property type="match status" value="1"/>
</dbReference>
<reference evidence="1 2" key="1">
    <citation type="submission" date="2017-09" db="EMBL/GenBank/DDBJ databases">
        <authorList>
            <person name="Ehlers B."/>
            <person name="Leendertz F.H."/>
        </authorList>
    </citation>
    <scope>NUCLEOTIDE SEQUENCE [LARGE SCALE GENOMIC DNA]</scope>
    <source>
        <strain evidence="1 2">USBA 140</strain>
    </source>
</reference>
<keyword evidence="1" id="KW-0808">Transferase</keyword>
<accession>A0A286G5X9</accession>
<dbReference type="InterPro" id="IPR027417">
    <property type="entry name" value="P-loop_NTPase"/>
</dbReference>
<proteinExistence type="predicted"/>
<dbReference type="SUPFAM" id="SSF52540">
    <property type="entry name" value="P-loop containing nucleoside triphosphate hydrolases"/>
    <property type="match status" value="1"/>
</dbReference>
<dbReference type="EMBL" id="OCNJ01000001">
    <property type="protein sequence ID" value="SOD90957.1"/>
    <property type="molecule type" value="Genomic_DNA"/>
</dbReference>
<gene>
    <name evidence="1" type="ORF">SAMN05421508_101737</name>
</gene>
<dbReference type="Proteomes" id="UP000219621">
    <property type="component" value="Unassembled WGS sequence"/>
</dbReference>
<evidence type="ECO:0000313" key="2">
    <source>
        <dbReference type="Proteomes" id="UP000219621"/>
    </source>
</evidence>
<dbReference type="PANTHER" id="PTHR36451">
    <property type="entry name" value="PAPS-DEPENDENT SULFOTRANSFERASE STF3"/>
    <property type="match status" value="1"/>
</dbReference>
<dbReference type="AlphaFoldDB" id="A0A286G5X9"/>
<organism evidence="1 2">
    <name type="scientific">Caenispirillum bisanense</name>
    <dbReference type="NCBI Taxonomy" id="414052"/>
    <lineage>
        <taxon>Bacteria</taxon>
        <taxon>Pseudomonadati</taxon>
        <taxon>Pseudomonadota</taxon>
        <taxon>Alphaproteobacteria</taxon>
        <taxon>Rhodospirillales</taxon>
        <taxon>Novispirillaceae</taxon>
        <taxon>Caenispirillum</taxon>
    </lineage>
</organism>
<dbReference type="GO" id="GO:0016740">
    <property type="term" value="F:transferase activity"/>
    <property type="evidence" value="ECO:0007669"/>
    <property type="project" value="UniProtKB-KW"/>
</dbReference>
<evidence type="ECO:0000313" key="1">
    <source>
        <dbReference type="EMBL" id="SOD90957.1"/>
    </source>
</evidence>
<name>A0A286G5X9_9PROT</name>